<dbReference type="AlphaFoldDB" id="A0A9W8J3L7"/>
<evidence type="ECO:0000313" key="3">
    <source>
        <dbReference type="Proteomes" id="UP001140091"/>
    </source>
</evidence>
<evidence type="ECO:0008006" key="4">
    <source>
        <dbReference type="Google" id="ProtNLM"/>
    </source>
</evidence>
<accession>A0A9W8J3L7</accession>
<dbReference type="InterPro" id="IPR032675">
    <property type="entry name" value="LRR_dom_sf"/>
</dbReference>
<proteinExistence type="predicted"/>
<sequence>MALHKLSQVERETYCQLAGREQILQAEIKSLELELVDVRLKLAILHNKTTPPFIASPEILTMIFELAHASAYEDGYTRPRIPVEVAVAGVCENWRRIALSISSLWTVFRCLQSTRKNLLFEHERLLTYLERSGGRALELFLEFRGMQHPTSASNNHSQAKQILHTALDQSFRWRRFVVVSDGSLGPLEQNLRSPLHTKSVPKLEYLDIRTSSYHKRFGELPNWGPANWNNQMFSGQRPPLQYLRLNQSALLAGFQPRLENLVHLVFEHGPETDDDIPPLSFSSFIDIIRLPSLETVSLWGRSVEENASIPAGEVEAKELKHFRFGKSLDMSPLNFLVHRVVAPKLETLTIQCSWFGLMDTWPVVDIELSDNSFPSLRSLHLLDVAINSMNEPDPTFRRLVERTRQAKELTVSLNPEVRLAHLLEFMRRRSPDNSTQYLFRICPEAEVITLRVPSQFPFPYELFRSDSWPQLSRLLLPPRSAQYQWPAPELLPARITLEEAKHIGIASWPPGYKWATGDRKDDSFLEHLHKTAANS</sequence>
<reference evidence="2" key="1">
    <citation type="submission" date="2022-06" db="EMBL/GenBank/DDBJ databases">
        <title>Genome Sequence of Candolleomyces eurysporus.</title>
        <authorList>
            <person name="Buettner E."/>
        </authorList>
    </citation>
    <scope>NUCLEOTIDE SEQUENCE</scope>
    <source>
        <strain evidence="2">VTCC 930004</strain>
    </source>
</reference>
<organism evidence="2 3">
    <name type="scientific">Candolleomyces eurysporus</name>
    <dbReference type="NCBI Taxonomy" id="2828524"/>
    <lineage>
        <taxon>Eukaryota</taxon>
        <taxon>Fungi</taxon>
        <taxon>Dikarya</taxon>
        <taxon>Basidiomycota</taxon>
        <taxon>Agaricomycotina</taxon>
        <taxon>Agaricomycetes</taxon>
        <taxon>Agaricomycetidae</taxon>
        <taxon>Agaricales</taxon>
        <taxon>Agaricineae</taxon>
        <taxon>Psathyrellaceae</taxon>
        <taxon>Candolleomyces</taxon>
    </lineage>
</organism>
<protein>
    <recommendedName>
        <fullName evidence="4">F-box domain-containing protein</fullName>
    </recommendedName>
</protein>
<keyword evidence="1" id="KW-0175">Coiled coil</keyword>
<comment type="caution">
    <text evidence="2">The sequence shown here is derived from an EMBL/GenBank/DDBJ whole genome shotgun (WGS) entry which is preliminary data.</text>
</comment>
<dbReference type="Gene3D" id="3.80.10.10">
    <property type="entry name" value="Ribonuclease Inhibitor"/>
    <property type="match status" value="1"/>
</dbReference>
<keyword evidence="3" id="KW-1185">Reference proteome</keyword>
<evidence type="ECO:0000256" key="1">
    <source>
        <dbReference type="SAM" id="Coils"/>
    </source>
</evidence>
<dbReference type="OrthoDB" id="3023006at2759"/>
<evidence type="ECO:0000313" key="2">
    <source>
        <dbReference type="EMBL" id="KAJ2925258.1"/>
    </source>
</evidence>
<name>A0A9W8J3L7_9AGAR</name>
<dbReference type="EMBL" id="JANBPK010001191">
    <property type="protein sequence ID" value="KAJ2925258.1"/>
    <property type="molecule type" value="Genomic_DNA"/>
</dbReference>
<gene>
    <name evidence="2" type="ORF">H1R20_g11826</name>
</gene>
<dbReference type="Proteomes" id="UP001140091">
    <property type="component" value="Unassembled WGS sequence"/>
</dbReference>
<feature type="non-terminal residue" evidence="2">
    <location>
        <position position="535"/>
    </location>
</feature>
<feature type="coiled-coil region" evidence="1">
    <location>
        <begin position="21"/>
        <end position="48"/>
    </location>
</feature>
<dbReference type="SUPFAM" id="SSF52058">
    <property type="entry name" value="L domain-like"/>
    <property type="match status" value="1"/>
</dbReference>